<dbReference type="OrthoDB" id="9815825at2"/>
<dbReference type="PANTHER" id="PTHR43708">
    <property type="entry name" value="CONSERVED EXPRESSED OXIDOREDUCTASE (EUROFUNG)"/>
    <property type="match status" value="1"/>
</dbReference>
<dbReference type="Pfam" id="PF01408">
    <property type="entry name" value="GFO_IDH_MocA"/>
    <property type="match status" value="1"/>
</dbReference>
<evidence type="ECO:0000313" key="5">
    <source>
        <dbReference type="Proteomes" id="UP000199668"/>
    </source>
</evidence>
<protein>
    <submittedName>
        <fullName evidence="4">Predicted dehydrogenase</fullName>
    </submittedName>
</protein>
<feature type="domain" description="Gfo/Idh/MocA-like oxidoreductase N-terminal" evidence="2">
    <location>
        <begin position="3"/>
        <end position="124"/>
    </location>
</feature>
<dbReference type="SUPFAM" id="SSF51735">
    <property type="entry name" value="NAD(P)-binding Rossmann-fold domains"/>
    <property type="match status" value="1"/>
</dbReference>
<dbReference type="SUPFAM" id="SSF55347">
    <property type="entry name" value="Glyceraldehyde-3-phosphate dehydrogenase-like, C-terminal domain"/>
    <property type="match status" value="1"/>
</dbReference>
<dbReference type="GO" id="GO:0000166">
    <property type="term" value="F:nucleotide binding"/>
    <property type="evidence" value="ECO:0007669"/>
    <property type="project" value="InterPro"/>
</dbReference>
<evidence type="ECO:0000313" key="4">
    <source>
        <dbReference type="EMBL" id="SFM15104.1"/>
    </source>
</evidence>
<dbReference type="Pfam" id="PF02894">
    <property type="entry name" value="GFO_IDH_MocA_C"/>
    <property type="match status" value="1"/>
</dbReference>
<dbReference type="InterPro" id="IPR000683">
    <property type="entry name" value="Gfo/Idh/MocA-like_OxRdtase_N"/>
</dbReference>
<dbReference type="EMBL" id="FOTY01000018">
    <property type="protein sequence ID" value="SFM15104.1"/>
    <property type="molecule type" value="Genomic_DNA"/>
</dbReference>
<gene>
    <name evidence="4" type="ORF">SAMN04488054_11822</name>
</gene>
<dbReference type="Gene3D" id="3.30.360.10">
    <property type="entry name" value="Dihydrodipicolinate Reductase, domain 2"/>
    <property type="match status" value="1"/>
</dbReference>
<dbReference type="InterPro" id="IPR051317">
    <property type="entry name" value="Gfo/Idh/MocA_oxidoreduct"/>
</dbReference>
<dbReference type="Gene3D" id="3.40.50.720">
    <property type="entry name" value="NAD(P)-binding Rossmann-like Domain"/>
    <property type="match status" value="1"/>
</dbReference>
<dbReference type="Proteomes" id="UP000199668">
    <property type="component" value="Unassembled WGS sequence"/>
</dbReference>
<dbReference type="STRING" id="266892.SAMN04488054_11822"/>
<reference evidence="4 5" key="1">
    <citation type="submission" date="2016-10" db="EMBL/GenBank/DDBJ databases">
        <authorList>
            <person name="de Groot N.N."/>
        </authorList>
    </citation>
    <scope>NUCLEOTIDE SEQUENCE [LARGE SCALE GENOMIC DNA]</scope>
    <source>
        <strain evidence="4 5">CGMCC 1.6134</strain>
    </source>
</reference>
<accession>A0A1I4NHX4</accession>
<name>A0A1I4NHX4_9BACI</name>
<comment type="similarity">
    <text evidence="1">Belongs to the Gfo/Idh/MocA family.</text>
</comment>
<dbReference type="InterPro" id="IPR036291">
    <property type="entry name" value="NAD(P)-bd_dom_sf"/>
</dbReference>
<dbReference type="PANTHER" id="PTHR43708:SF7">
    <property type="entry name" value="OXIDOREDUCTASE"/>
    <property type="match status" value="1"/>
</dbReference>
<proteinExistence type="inferred from homology"/>
<evidence type="ECO:0000259" key="3">
    <source>
        <dbReference type="Pfam" id="PF02894"/>
    </source>
</evidence>
<evidence type="ECO:0000259" key="2">
    <source>
        <dbReference type="Pfam" id="PF01408"/>
    </source>
</evidence>
<dbReference type="RefSeq" id="WP_090927432.1">
    <property type="nucleotide sequence ID" value="NZ_FOTY01000018.1"/>
</dbReference>
<keyword evidence="5" id="KW-1185">Reference proteome</keyword>
<organism evidence="4 5">
    <name type="scientific">Salibacterium qingdaonense</name>
    <dbReference type="NCBI Taxonomy" id="266892"/>
    <lineage>
        <taxon>Bacteria</taxon>
        <taxon>Bacillati</taxon>
        <taxon>Bacillota</taxon>
        <taxon>Bacilli</taxon>
        <taxon>Bacillales</taxon>
        <taxon>Bacillaceae</taxon>
    </lineage>
</organism>
<evidence type="ECO:0000256" key="1">
    <source>
        <dbReference type="ARBA" id="ARBA00010928"/>
    </source>
</evidence>
<dbReference type="AlphaFoldDB" id="A0A1I4NHX4"/>
<sequence length="338" mass="39027">MMNTAIIGFGNAVLNYHLPYLAKQDHIRVKYIFRREEDREREGTEHEQWYPSVQFTTDMQDIYDDDDVDLVVICTHVDSHVGYAKEALHHNKHVLMEKPFTPTIDEAHEIFALAESKDLIAMANQNRRFDGDFLTLKKVLESGKLGNIIEIQSHYDYFMPHQVKQGNFMVLYMLAVHTIDQMVSIYGVPDDIHYDVRSIYFPGESDDYIDIDFFFGRTKVTIKCSLAVKIEHPKFIVHGDKGSFIKYSSGHQKKNPDGPTEISLEPEDRSNWGRLSYVDEEGLNQEEVVPSEVTNYGILYDKLYQAIYYKTEKPVKDEEVTTVLKILEDGLQAAKAAK</sequence>
<dbReference type="InterPro" id="IPR004104">
    <property type="entry name" value="Gfo/Idh/MocA-like_OxRdtase_C"/>
</dbReference>
<feature type="domain" description="Gfo/Idh/MocA-like oxidoreductase C-terminal" evidence="3">
    <location>
        <begin position="137"/>
        <end position="335"/>
    </location>
</feature>